<dbReference type="EnsemblMetazoa" id="ISCW020147-RA">
    <property type="protein sequence ID" value="ISCW020147-PA"/>
    <property type="gene ID" value="ISCW020147"/>
</dbReference>
<keyword evidence="3" id="KW-1267">Proteomics identification</keyword>
<dbReference type="EMBL" id="ABJB010134765">
    <property type="status" value="NOT_ANNOTATED_CDS"/>
    <property type="molecule type" value="Genomic_DNA"/>
</dbReference>
<dbReference type="FunCoup" id="A0A1S4LW50">
    <property type="interactions" value="967"/>
</dbReference>
<evidence type="ECO:0007829" key="3">
    <source>
        <dbReference type="PeptideAtlas" id="A0A1S4LW50"/>
    </source>
</evidence>
<keyword evidence="2" id="KW-1185">Reference proteome</keyword>
<dbReference type="AlphaFoldDB" id="A0A1S4LW50"/>
<dbReference type="PANTHER" id="PTHR21422">
    <property type="entry name" value="RAB3 GTPASE-ACTIVATING PROTEIN CATALYTIC SUBUNIT"/>
    <property type="match status" value="1"/>
</dbReference>
<dbReference type="Proteomes" id="UP000001555">
    <property type="component" value="Unassembled WGS sequence"/>
</dbReference>
<evidence type="ECO:0000313" key="1">
    <source>
        <dbReference type="EnsemblMetazoa" id="ISCW020147-PA"/>
    </source>
</evidence>
<accession>A0A1S4LW50</accession>
<reference evidence="2" key="1">
    <citation type="submission" date="2008-03" db="EMBL/GenBank/DDBJ databases">
        <title>Annotation of Ixodes scapularis.</title>
        <authorList>
            <consortium name="Ixodes scapularis Genome Project Consortium"/>
            <person name="Caler E."/>
            <person name="Hannick L.I."/>
            <person name="Bidwell S."/>
            <person name="Joardar V."/>
            <person name="Thiagarajan M."/>
            <person name="Amedeo P."/>
            <person name="Galinsky K.J."/>
            <person name="Schobel S."/>
            <person name="Inman J."/>
            <person name="Hostetler J."/>
            <person name="Miller J."/>
            <person name="Hammond M."/>
            <person name="Megy K."/>
            <person name="Lawson D."/>
            <person name="Kodira C."/>
            <person name="Sutton G."/>
            <person name="Meyer J."/>
            <person name="Hill C.A."/>
            <person name="Birren B."/>
            <person name="Nene V."/>
            <person name="Collins F."/>
            <person name="Alarcon-Chaidez F."/>
            <person name="Wikel S."/>
            <person name="Strausberg R."/>
        </authorList>
    </citation>
    <scope>NUCLEOTIDE SEQUENCE [LARGE SCALE GENOMIC DNA]</scope>
    <source>
        <strain evidence="2">Wikel</strain>
    </source>
</reference>
<dbReference type="VEuPathDB" id="VectorBase:ISCI020147"/>
<organism evidence="1 2">
    <name type="scientific">Ixodes scapularis</name>
    <name type="common">Black-legged tick</name>
    <name type="synonym">Deer tick</name>
    <dbReference type="NCBI Taxonomy" id="6945"/>
    <lineage>
        <taxon>Eukaryota</taxon>
        <taxon>Metazoa</taxon>
        <taxon>Ecdysozoa</taxon>
        <taxon>Arthropoda</taxon>
        <taxon>Chelicerata</taxon>
        <taxon>Arachnida</taxon>
        <taxon>Acari</taxon>
        <taxon>Parasitiformes</taxon>
        <taxon>Ixodida</taxon>
        <taxon>Ixodoidea</taxon>
        <taxon>Ixodidae</taxon>
        <taxon>Ixodinae</taxon>
        <taxon>Ixodes</taxon>
    </lineage>
</organism>
<dbReference type="PANTHER" id="PTHR21422:SF9">
    <property type="entry name" value="RAB3 GTPASE-ACTIVATING PROTEIN CATALYTIC SUBUNIT"/>
    <property type="match status" value="1"/>
</dbReference>
<dbReference type="InParanoid" id="A0A1S4LW50"/>
<reference evidence="1" key="2">
    <citation type="submission" date="2020-05" db="UniProtKB">
        <authorList>
            <consortium name="EnsemblMetazoa"/>
        </authorList>
    </citation>
    <scope>IDENTIFICATION</scope>
    <source>
        <strain evidence="1">wikel</strain>
    </source>
</reference>
<proteinExistence type="evidence at protein level"/>
<dbReference type="OrthoDB" id="17346at2759"/>
<dbReference type="GO" id="GO:0005096">
    <property type="term" value="F:GTPase activator activity"/>
    <property type="evidence" value="ECO:0007669"/>
    <property type="project" value="InterPro"/>
</dbReference>
<dbReference type="VEuPathDB" id="VectorBase:ISCW020147"/>
<name>A0A1S4LW50_IXOSC</name>
<sequence length="476" mass="54344">RFIASVEAIIHEWKLTSVKPVEPLKEGELSTGCWETSAEDIKFASFSFKITRHYLAGSTKCGDDGESLEDEPAPFVLEDMMNLGNDFPPRAHYLVRWYGLRDFLVISPSSDEEAISNEDKTRLLVSSVCVALTNSKCPLPVFVQLHHPQERLCYGVCLGSGLTTYFDMVHLSHVPQACSNLSGLLSLFKSKLSYSSQLNLPPIQLTIRFTYLINDWSFYIWPHPPPDVKDGFFDMENLKLGKLPFGALEDPIGEMQLSVTWPSIPEDIIVDNDVYSDLCPANAPKWSVRMRWNENPHCLMEEYLGNFAVVCNMRESLDDVLKNMVLEDDLPAKTEILDALDRLAQPNPLSFRLPQMPQCLSNIYKKTRKFKWLESYVVCCPTFFLFFMWVHATHPCPSPAQAGLEQGCVVIWSYREEYESFHSLKTTHTNSLLWRLALAAVHVYHTCGGIEALAQLWVKVVAEIRYYWENNLTLPR</sequence>
<protein>
    <submittedName>
        <fullName evidence="1">Uncharacterized protein</fullName>
    </submittedName>
</protein>
<dbReference type="EMBL" id="ABJB010306716">
    <property type="status" value="NOT_ANNOTATED_CDS"/>
    <property type="molecule type" value="Genomic_DNA"/>
</dbReference>
<dbReference type="InterPro" id="IPR045700">
    <property type="entry name" value="Rab3GAP1"/>
</dbReference>
<evidence type="ECO:0000313" key="2">
    <source>
        <dbReference type="Proteomes" id="UP000001555"/>
    </source>
</evidence>
<dbReference type="VEuPathDB" id="VectorBase:ISCP_024903"/>